<feature type="signal peptide" evidence="1">
    <location>
        <begin position="1"/>
        <end position="17"/>
    </location>
</feature>
<evidence type="ECO:0000313" key="3">
    <source>
        <dbReference type="Proteomes" id="UP001295423"/>
    </source>
</evidence>
<name>A0AAD2FN70_9STRA</name>
<accession>A0AAD2FN70</accession>
<dbReference type="Proteomes" id="UP001295423">
    <property type="component" value="Unassembled WGS sequence"/>
</dbReference>
<reference evidence="2" key="1">
    <citation type="submission" date="2023-08" db="EMBL/GenBank/DDBJ databases">
        <authorList>
            <person name="Audoor S."/>
            <person name="Bilcke G."/>
        </authorList>
    </citation>
    <scope>NUCLEOTIDE SEQUENCE</scope>
</reference>
<evidence type="ECO:0000256" key="1">
    <source>
        <dbReference type="SAM" id="SignalP"/>
    </source>
</evidence>
<protein>
    <recommendedName>
        <fullName evidence="4">Calmodulin</fullName>
    </recommendedName>
</protein>
<keyword evidence="3" id="KW-1185">Reference proteome</keyword>
<organism evidence="2 3">
    <name type="scientific">Cylindrotheca closterium</name>
    <dbReference type="NCBI Taxonomy" id="2856"/>
    <lineage>
        <taxon>Eukaryota</taxon>
        <taxon>Sar</taxon>
        <taxon>Stramenopiles</taxon>
        <taxon>Ochrophyta</taxon>
        <taxon>Bacillariophyta</taxon>
        <taxon>Bacillariophyceae</taxon>
        <taxon>Bacillariophycidae</taxon>
        <taxon>Bacillariales</taxon>
        <taxon>Bacillariaceae</taxon>
        <taxon>Cylindrotheca</taxon>
    </lineage>
</organism>
<dbReference type="AlphaFoldDB" id="A0AAD2FN70"/>
<comment type="caution">
    <text evidence="2">The sequence shown here is derived from an EMBL/GenBank/DDBJ whole genome shotgun (WGS) entry which is preliminary data.</text>
</comment>
<feature type="chain" id="PRO_5042205418" description="Calmodulin" evidence="1">
    <location>
        <begin position="18"/>
        <end position="177"/>
    </location>
</feature>
<evidence type="ECO:0008006" key="4">
    <source>
        <dbReference type="Google" id="ProtNLM"/>
    </source>
</evidence>
<keyword evidence="1" id="KW-0732">Signal</keyword>
<gene>
    <name evidence="2" type="ORF">CYCCA115_LOCUS10823</name>
</gene>
<proteinExistence type="predicted"/>
<sequence length="177" mass="19966">MFRSWLLSLFSIGIILATICSSSTVVASGDMEEPERITQDEALKQALEIFEGMSPEEMEETILEMMQLVGNDDPETKAELELLLNELIPQIKSQSNLDQMVQDDELAVATQDALRMLKGSNWDEIWAKQDIILEGVLASGQLTPESAALYRSDEEAWKEELKFIWDQLQKQAAEAEL</sequence>
<dbReference type="EMBL" id="CAKOGP040001714">
    <property type="protein sequence ID" value="CAJ1946758.1"/>
    <property type="molecule type" value="Genomic_DNA"/>
</dbReference>
<evidence type="ECO:0000313" key="2">
    <source>
        <dbReference type="EMBL" id="CAJ1946758.1"/>
    </source>
</evidence>